<evidence type="ECO:0000256" key="7">
    <source>
        <dbReference type="ARBA" id="ARBA00023136"/>
    </source>
</evidence>
<dbReference type="eggNOG" id="COG2212">
    <property type="taxonomic scope" value="Bacteria"/>
</dbReference>
<evidence type="ECO:0000313" key="10">
    <source>
        <dbReference type="EMBL" id="AGA34007.1"/>
    </source>
</evidence>
<keyword evidence="3 8" id="KW-0813">Transport</keyword>
<keyword evidence="6 9" id="KW-1133">Transmembrane helix</keyword>
<protein>
    <submittedName>
        <fullName evidence="10">Na(+) H(+) antiporter subunit F</fullName>
    </submittedName>
</protein>
<feature type="transmembrane region" description="Helical" evidence="9">
    <location>
        <begin position="6"/>
        <end position="26"/>
    </location>
</feature>
<feature type="transmembrane region" description="Helical" evidence="9">
    <location>
        <begin position="60"/>
        <end position="82"/>
    </location>
</feature>
<dbReference type="GO" id="GO:0005886">
    <property type="term" value="C:plasma membrane"/>
    <property type="evidence" value="ECO:0007669"/>
    <property type="project" value="UniProtKB-SubCell"/>
</dbReference>
<dbReference type="PIRSF" id="PIRSF028784">
    <property type="entry name" value="MrpF"/>
    <property type="match status" value="1"/>
</dbReference>
<dbReference type="OrthoDB" id="9800226at2"/>
<dbReference type="GO" id="GO:0015385">
    <property type="term" value="F:sodium:proton antiporter activity"/>
    <property type="evidence" value="ECO:0007669"/>
    <property type="project" value="TreeGrafter"/>
</dbReference>
<comment type="subcellular location">
    <subcellularLocation>
        <location evidence="1 8">Cell membrane</location>
        <topology evidence="1 8">Multi-pass membrane protein</topology>
    </subcellularLocation>
</comment>
<dbReference type="HOGENOM" id="CLU_125825_1_2_6"/>
<organism evidence="10 11">
    <name type="scientific">Thioalkalivibrio nitratireducens (strain DSM 14787 / UNIQEM 213 / ALEN2)</name>
    <dbReference type="NCBI Taxonomy" id="1255043"/>
    <lineage>
        <taxon>Bacteria</taxon>
        <taxon>Pseudomonadati</taxon>
        <taxon>Pseudomonadota</taxon>
        <taxon>Gammaproteobacteria</taxon>
        <taxon>Chromatiales</taxon>
        <taxon>Ectothiorhodospiraceae</taxon>
        <taxon>Thioalkalivibrio</taxon>
    </lineage>
</organism>
<reference evidence="10" key="1">
    <citation type="submission" date="2015-12" db="EMBL/GenBank/DDBJ databases">
        <authorList>
            <person name="Tikhonova T.V."/>
            <person name="Pavlov A.R."/>
            <person name="Beletsky A.V."/>
            <person name="Mardanov A.V."/>
            <person name="Sorokin D.Y."/>
            <person name="Ravin N.V."/>
            <person name="Popov V.O."/>
        </authorList>
    </citation>
    <scope>NUCLEOTIDE SEQUENCE</scope>
    <source>
        <strain evidence="10">DSM 14787</strain>
    </source>
</reference>
<keyword evidence="11" id="KW-1185">Reference proteome</keyword>
<evidence type="ECO:0000256" key="2">
    <source>
        <dbReference type="ARBA" id="ARBA00009212"/>
    </source>
</evidence>
<dbReference type="RefSeq" id="WP_006749077.1">
    <property type="nucleotide sequence ID" value="NC_019902.2"/>
</dbReference>
<dbReference type="Pfam" id="PF04066">
    <property type="entry name" value="MrpF_PhaF"/>
    <property type="match status" value="1"/>
</dbReference>
<dbReference type="PANTHER" id="PTHR34702">
    <property type="entry name" value="NA(+)/H(+) ANTIPORTER SUBUNIT F1"/>
    <property type="match status" value="1"/>
</dbReference>
<dbReference type="EMBL" id="CP003989">
    <property type="protein sequence ID" value="AGA34007.1"/>
    <property type="molecule type" value="Genomic_DNA"/>
</dbReference>
<proteinExistence type="inferred from homology"/>
<keyword evidence="5 9" id="KW-0812">Transmembrane</keyword>
<keyword evidence="4 8" id="KW-1003">Cell membrane</keyword>
<dbReference type="NCBIfam" id="NF009243">
    <property type="entry name" value="PRK12599.1-2"/>
    <property type="match status" value="1"/>
</dbReference>
<evidence type="ECO:0000256" key="4">
    <source>
        <dbReference type="ARBA" id="ARBA00022475"/>
    </source>
</evidence>
<name>L0DYC3_THIND</name>
<dbReference type="PATRIC" id="fig|1255043.3.peg.2386"/>
<evidence type="ECO:0000313" key="11">
    <source>
        <dbReference type="Proteomes" id="UP000010809"/>
    </source>
</evidence>
<gene>
    <name evidence="10" type="primary">mrpF [H]</name>
    <name evidence="10" type="ordered locus">TVNIR_2364</name>
</gene>
<evidence type="ECO:0000256" key="6">
    <source>
        <dbReference type="ARBA" id="ARBA00022989"/>
    </source>
</evidence>
<feature type="transmembrane region" description="Helical" evidence="9">
    <location>
        <begin position="35"/>
        <end position="54"/>
    </location>
</feature>
<dbReference type="InterPro" id="IPR007208">
    <property type="entry name" value="MrpF/PhaF-like"/>
</dbReference>
<keyword evidence="8" id="KW-0406">Ion transport</keyword>
<evidence type="ECO:0000256" key="5">
    <source>
        <dbReference type="ARBA" id="ARBA00022692"/>
    </source>
</evidence>
<keyword evidence="7 8" id="KW-0472">Membrane</keyword>
<dbReference type="Proteomes" id="UP000010809">
    <property type="component" value="Chromosome"/>
</dbReference>
<keyword evidence="8" id="KW-0050">Antiport</keyword>
<dbReference type="PANTHER" id="PTHR34702:SF1">
    <property type="entry name" value="NA(+)_H(+) ANTIPORTER SUBUNIT F"/>
    <property type="match status" value="1"/>
</dbReference>
<comment type="similarity">
    <text evidence="2 8">Belongs to the CPA3 antiporters (TC 2.A.63) subunit F family.</text>
</comment>
<dbReference type="AlphaFoldDB" id="L0DYC3"/>
<evidence type="ECO:0000256" key="3">
    <source>
        <dbReference type="ARBA" id="ARBA00022448"/>
    </source>
</evidence>
<evidence type="ECO:0000256" key="9">
    <source>
        <dbReference type="SAM" id="Phobius"/>
    </source>
</evidence>
<dbReference type="KEGG" id="tni:TVNIR_2364"/>
<evidence type="ECO:0000256" key="1">
    <source>
        <dbReference type="ARBA" id="ARBA00004651"/>
    </source>
</evidence>
<evidence type="ECO:0000256" key="8">
    <source>
        <dbReference type="PIRNR" id="PIRNR028784"/>
    </source>
</evidence>
<accession>L0DYC3</accession>
<dbReference type="STRING" id="1255043.TVNIR_2364"/>
<sequence length="91" mass="9685">MFDYAIFLAYALLSLALVLSFIRLVLGPTLPDRVVALELLASLTVGFIGVAVVATGRSAYLDVALVLALTAFLAAIAFARYLEKGGHRVDD</sequence>